<keyword evidence="3" id="KW-1185">Reference proteome</keyword>
<evidence type="ECO:0000256" key="1">
    <source>
        <dbReference type="SAM" id="MobiDB-lite"/>
    </source>
</evidence>
<accession>A0ABR2ZE94</accession>
<sequence length="454" mass="51494">MLPPPSHLENLPIELLIHINGSLPWDSRLALASTSSNLRSSLAPLIFNSIKITSNTPGGQDLERLVDTYGSLITRLHFVASMSNGRPSDVLAPTSSGNGVPDQDDPSSQESADNATRRFMTDLAHDALTGKLLPKVTTVCLSFDFDFESAEDVWDDPERVTAFPVSIWVFADEETDDDVSMKEAKWPWRTLMAQTWSALCQNSSITELKVLNLIPKRTTTFGSDNWRDFLGCLDTLELRMWGGKSDFMFGNEANTLQGYLGFEAKLGEYFFRHLNQVQRLLLGAYLESPFGAREEGQGEHDIALPLSKEYLPRLRFLELHNIFVSKRLADFVLSKGETLAEVRLHDCHASTYDEMKISWAAFFTRLSKCQLRDLHVTYEQGDASAMIYDKGNRPKKENEEDEVFSYGELYVRGCFLVDAKKMCEKYEERRDLDAYRKLMELVSSNAKDVAQRYL</sequence>
<evidence type="ECO:0000313" key="2">
    <source>
        <dbReference type="EMBL" id="KAL0059906.1"/>
    </source>
</evidence>
<organism evidence="2 3">
    <name type="scientific">Marasmius tenuissimus</name>
    <dbReference type="NCBI Taxonomy" id="585030"/>
    <lineage>
        <taxon>Eukaryota</taxon>
        <taxon>Fungi</taxon>
        <taxon>Dikarya</taxon>
        <taxon>Basidiomycota</taxon>
        <taxon>Agaricomycotina</taxon>
        <taxon>Agaricomycetes</taxon>
        <taxon>Agaricomycetidae</taxon>
        <taxon>Agaricales</taxon>
        <taxon>Marasmiineae</taxon>
        <taxon>Marasmiaceae</taxon>
        <taxon>Marasmius</taxon>
    </lineage>
</organism>
<name>A0ABR2ZE94_9AGAR</name>
<dbReference type="Proteomes" id="UP001437256">
    <property type="component" value="Unassembled WGS sequence"/>
</dbReference>
<proteinExistence type="predicted"/>
<protein>
    <recommendedName>
        <fullName evidence="4">F-box domain-containing protein</fullName>
    </recommendedName>
</protein>
<reference evidence="2 3" key="1">
    <citation type="submission" date="2024-05" db="EMBL/GenBank/DDBJ databases">
        <title>A draft genome resource for the thread blight pathogen Marasmius tenuissimus strain MS-2.</title>
        <authorList>
            <person name="Yulfo-Soto G.E."/>
            <person name="Baruah I.K."/>
            <person name="Amoako-Attah I."/>
            <person name="Bukari Y."/>
            <person name="Meinhardt L.W."/>
            <person name="Bailey B.A."/>
            <person name="Cohen S.P."/>
        </authorList>
    </citation>
    <scope>NUCLEOTIDE SEQUENCE [LARGE SCALE GENOMIC DNA]</scope>
    <source>
        <strain evidence="2 3">MS-2</strain>
    </source>
</reference>
<evidence type="ECO:0008006" key="4">
    <source>
        <dbReference type="Google" id="ProtNLM"/>
    </source>
</evidence>
<feature type="region of interest" description="Disordered" evidence="1">
    <location>
        <begin position="87"/>
        <end position="113"/>
    </location>
</feature>
<gene>
    <name evidence="2" type="ORF">AAF712_013321</name>
</gene>
<dbReference type="EMBL" id="JBBXMP010000201">
    <property type="protein sequence ID" value="KAL0059906.1"/>
    <property type="molecule type" value="Genomic_DNA"/>
</dbReference>
<comment type="caution">
    <text evidence="2">The sequence shown here is derived from an EMBL/GenBank/DDBJ whole genome shotgun (WGS) entry which is preliminary data.</text>
</comment>
<evidence type="ECO:0000313" key="3">
    <source>
        <dbReference type="Proteomes" id="UP001437256"/>
    </source>
</evidence>